<protein>
    <submittedName>
        <fullName evidence="2">Uncharacterized protein</fullName>
    </submittedName>
</protein>
<organism evidence="2 3">
    <name type="scientific">Seminavis robusta</name>
    <dbReference type="NCBI Taxonomy" id="568900"/>
    <lineage>
        <taxon>Eukaryota</taxon>
        <taxon>Sar</taxon>
        <taxon>Stramenopiles</taxon>
        <taxon>Ochrophyta</taxon>
        <taxon>Bacillariophyta</taxon>
        <taxon>Bacillariophyceae</taxon>
        <taxon>Bacillariophycidae</taxon>
        <taxon>Naviculales</taxon>
        <taxon>Naviculaceae</taxon>
        <taxon>Seminavis</taxon>
    </lineage>
</organism>
<name>A0A9N8DH35_9STRA</name>
<dbReference type="EMBL" id="CAICTM010000122">
    <property type="protein sequence ID" value="CAB9501966.1"/>
    <property type="molecule type" value="Genomic_DNA"/>
</dbReference>
<evidence type="ECO:0000256" key="1">
    <source>
        <dbReference type="SAM" id="Phobius"/>
    </source>
</evidence>
<keyword evidence="1" id="KW-0812">Transmembrane</keyword>
<feature type="transmembrane region" description="Helical" evidence="1">
    <location>
        <begin position="30"/>
        <end position="52"/>
    </location>
</feature>
<dbReference type="AlphaFoldDB" id="A0A9N8DH35"/>
<proteinExistence type="predicted"/>
<accession>A0A9N8DH35</accession>
<reference evidence="2" key="1">
    <citation type="submission" date="2020-06" db="EMBL/GenBank/DDBJ databases">
        <authorList>
            <consortium name="Plant Systems Biology data submission"/>
        </authorList>
    </citation>
    <scope>NUCLEOTIDE SEQUENCE</scope>
    <source>
        <strain evidence="2">D6</strain>
    </source>
</reference>
<evidence type="ECO:0000313" key="2">
    <source>
        <dbReference type="EMBL" id="CAB9501966.1"/>
    </source>
</evidence>
<keyword evidence="3" id="KW-1185">Reference proteome</keyword>
<keyword evidence="1" id="KW-1133">Transmembrane helix</keyword>
<dbReference type="Proteomes" id="UP001153069">
    <property type="component" value="Unassembled WGS sequence"/>
</dbReference>
<evidence type="ECO:0000313" key="3">
    <source>
        <dbReference type="Proteomes" id="UP001153069"/>
    </source>
</evidence>
<keyword evidence="1" id="KW-0472">Membrane</keyword>
<comment type="caution">
    <text evidence="2">The sequence shown here is derived from an EMBL/GenBank/DDBJ whole genome shotgun (WGS) entry which is preliminary data.</text>
</comment>
<sequence>MTCITFNLPDIVFSKDFVERTYTILNIKAWIALYCLLYTLPWILWMVIAAIVGTGPFPCHLAILGQDAISYDKFESISYDEKSRRVVYARTPQYVEEVKERVPSCFRGFVCDKERYHVNELDVFLKDHGMKEDSTESA</sequence>
<gene>
    <name evidence="2" type="ORF">SEMRO_123_G059600.1</name>
</gene>